<dbReference type="PANTHER" id="PTHR12526:SF630">
    <property type="entry name" value="GLYCOSYLTRANSFERASE"/>
    <property type="match status" value="1"/>
</dbReference>
<organism evidence="1 2">
    <name type="scientific">Chelativorans intermedius</name>
    <dbReference type="NCBI Taxonomy" id="515947"/>
    <lineage>
        <taxon>Bacteria</taxon>
        <taxon>Pseudomonadati</taxon>
        <taxon>Pseudomonadota</taxon>
        <taxon>Alphaproteobacteria</taxon>
        <taxon>Hyphomicrobiales</taxon>
        <taxon>Phyllobacteriaceae</taxon>
        <taxon>Chelativorans</taxon>
    </lineage>
</organism>
<proteinExistence type="predicted"/>
<keyword evidence="2" id="KW-1185">Reference proteome</keyword>
<dbReference type="RefSeq" id="WP_378074583.1">
    <property type="nucleotide sequence ID" value="NZ_JBHLXD010000006.1"/>
</dbReference>
<dbReference type="EMBL" id="JBHLXD010000006">
    <property type="protein sequence ID" value="MFC0207727.1"/>
    <property type="molecule type" value="Genomic_DNA"/>
</dbReference>
<sequence>MAIRAFRRVVDAVPEATLHCYGFDTLSMPVLPALRRLVRDLGLENSVFLNGWAQDAATIYETAGLAIITSQAEAFSLTVMESLCHGCPVIGFDVPYGPRALVEHGRDGFLVPFGDEAAFADHIVRILQDETLHRDLSRQARQKAGHFSSAQMARRWLELFEMLSIRVGHEKAQCA</sequence>
<dbReference type="SUPFAM" id="SSF53756">
    <property type="entry name" value="UDP-Glycosyltransferase/glycogen phosphorylase"/>
    <property type="match status" value="1"/>
</dbReference>
<keyword evidence="1" id="KW-0328">Glycosyltransferase</keyword>
<evidence type="ECO:0000313" key="1">
    <source>
        <dbReference type="EMBL" id="MFC0207727.1"/>
    </source>
</evidence>
<gene>
    <name evidence="1" type="ORF">ACFFJ2_04850</name>
</gene>
<keyword evidence="1" id="KW-0808">Transferase</keyword>
<dbReference type="Proteomes" id="UP001589755">
    <property type="component" value="Unassembled WGS sequence"/>
</dbReference>
<dbReference type="GO" id="GO:0016757">
    <property type="term" value="F:glycosyltransferase activity"/>
    <property type="evidence" value="ECO:0007669"/>
    <property type="project" value="UniProtKB-KW"/>
</dbReference>
<evidence type="ECO:0000313" key="2">
    <source>
        <dbReference type="Proteomes" id="UP001589755"/>
    </source>
</evidence>
<accession>A0ABV6D524</accession>
<reference evidence="1 2" key="1">
    <citation type="submission" date="2024-09" db="EMBL/GenBank/DDBJ databases">
        <authorList>
            <person name="Sun Q."/>
            <person name="Mori K."/>
        </authorList>
    </citation>
    <scope>NUCLEOTIDE SEQUENCE [LARGE SCALE GENOMIC DNA]</scope>
    <source>
        <strain evidence="1 2">CCM 8543</strain>
    </source>
</reference>
<dbReference type="Gene3D" id="3.40.50.2000">
    <property type="entry name" value="Glycogen Phosphorylase B"/>
    <property type="match status" value="2"/>
</dbReference>
<dbReference type="Pfam" id="PF13692">
    <property type="entry name" value="Glyco_trans_1_4"/>
    <property type="match status" value="1"/>
</dbReference>
<dbReference type="EC" id="2.4.-.-" evidence="1"/>
<comment type="caution">
    <text evidence="1">The sequence shown here is derived from an EMBL/GenBank/DDBJ whole genome shotgun (WGS) entry which is preliminary data.</text>
</comment>
<dbReference type="PANTHER" id="PTHR12526">
    <property type="entry name" value="GLYCOSYLTRANSFERASE"/>
    <property type="match status" value="1"/>
</dbReference>
<name>A0ABV6D524_9HYPH</name>
<protein>
    <submittedName>
        <fullName evidence="1">Glycosyltransferase</fullName>
        <ecNumber evidence="1">2.4.-.-</ecNumber>
    </submittedName>
</protein>